<dbReference type="InterPro" id="IPR042097">
    <property type="entry name" value="Aminopeptidase_N-like_N_sf"/>
</dbReference>
<gene>
    <name evidence="23" type="ORF">ABMA28_001144</name>
</gene>
<dbReference type="Pfam" id="PF11838">
    <property type="entry name" value="ERAP1_C"/>
    <property type="match status" value="1"/>
</dbReference>
<evidence type="ECO:0000259" key="21">
    <source>
        <dbReference type="Pfam" id="PF11838"/>
    </source>
</evidence>
<keyword evidence="12" id="KW-0472">Membrane</keyword>
<keyword evidence="3 18" id="KW-0031">Aminopeptidase</keyword>
<dbReference type="InterPro" id="IPR024571">
    <property type="entry name" value="ERAP1-like_C_dom"/>
</dbReference>
<evidence type="ECO:0000313" key="23">
    <source>
        <dbReference type="EMBL" id="KAL0833026.1"/>
    </source>
</evidence>
<evidence type="ECO:0000256" key="6">
    <source>
        <dbReference type="ARBA" id="ARBA00022670"/>
    </source>
</evidence>
<evidence type="ECO:0000256" key="19">
    <source>
        <dbReference type="SAM" id="SignalP"/>
    </source>
</evidence>
<keyword evidence="11 18" id="KW-0482">Metalloprotease</keyword>
<evidence type="ECO:0000256" key="16">
    <source>
        <dbReference type="PIRSR" id="PIRSR634016-3"/>
    </source>
</evidence>
<feature type="domain" description="Aminopeptidase N-like N-terminal" evidence="22">
    <location>
        <begin position="53"/>
        <end position="249"/>
    </location>
</feature>
<keyword evidence="5" id="KW-0336">GPI-anchor</keyword>
<dbReference type="GO" id="GO:0006508">
    <property type="term" value="P:proteolysis"/>
    <property type="evidence" value="ECO:0007669"/>
    <property type="project" value="UniProtKB-KW"/>
</dbReference>
<feature type="signal peptide" evidence="19">
    <location>
        <begin position="1"/>
        <end position="17"/>
    </location>
</feature>
<dbReference type="Gene3D" id="1.25.50.20">
    <property type="match status" value="1"/>
</dbReference>
<dbReference type="Gene3D" id="2.60.40.1910">
    <property type="match status" value="1"/>
</dbReference>
<evidence type="ECO:0000256" key="5">
    <source>
        <dbReference type="ARBA" id="ARBA00022622"/>
    </source>
</evidence>
<evidence type="ECO:0000256" key="2">
    <source>
        <dbReference type="ARBA" id="ARBA00010136"/>
    </source>
</evidence>
<comment type="similarity">
    <text evidence="2 18">Belongs to the peptidase M1 family.</text>
</comment>
<dbReference type="CDD" id="cd09601">
    <property type="entry name" value="M1_APN-Q_like"/>
    <property type="match status" value="1"/>
</dbReference>
<dbReference type="SUPFAM" id="SSF55486">
    <property type="entry name" value="Metalloproteases ('zincins'), catalytic domain"/>
    <property type="match status" value="1"/>
</dbReference>
<evidence type="ECO:0000256" key="7">
    <source>
        <dbReference type="ARBA" id="ARBA00022723"/>
    </source>
</evidence>
<dbReference type="InterPro" id="IPR050344">
    <property type="entry name" value="Peptidase_M1_aminopeptidases"/>
</dbReference>
<evidence type="ECO:0000313" key="24">
    <source>
        <dbReference type="Proteomes" id="UP001549921"/>
    </source>
</evidence>
<dbReference type="FunFam" id="1.10.390.10:FF:000013">
    <property type="entry name" value="Aminopeptidase N"/>
    <property type="match status" value="1"/>
</dbReference>
<evidence type="ECO:0000256" key="17">
    <source>
        <dbReference type="PIRSR" id="PIRSR634016-4"/>
    </source>
</evidence>
<feature type="site" description="Transition state stabilizer" evidence="17">
    <location>
        <position position="447"/>
    </location>
</feature>
<sequence>MSYSIIALSFLLSAVLAADYPITWDSELEEELPQEFSSRNSDQNYRLPGDVIPHEYDIYIDLYFDERGDRPFSYDGRENIIIQAVKENVKQITLHANVDRINGYSVTTEAGTPVKIDVDQPMIIEPQYHFLRINLAENLVQGQNYTLFIDYTSTMNEGPMKRGIWKGSYIDDDNQERFYATTHFQPYNARQAFPCWDEPLYKAVFKLHLSRPSNFTTSYSNTPISIIEDNLSGRIRENFFPTPKMSSYLVTFLVSDTFKVIAEDTSFSPPVRIIGRSNTVGLADRALEFAVKMTKYFGDFLEYPYSTLHPNLNNDHVSSPDWASAGTENWGMVGYRELYLILNSSETIMSVEHYATTLVSHELAHKWFGNLITCFWWSNTWINEGFASYFGYIATHEVFPEYELHEHFNSRYLQASLSFDSGTGTVPMNHDVNTPAQVTGHFGTISYNKAAAFLRMTVDMITQPTFRKACQYFLRDYPFEPTDQYDLFKAFDRAVREDGTLNEYLHFNFTHYYDVWVNQPGYPILNVSIDHGTGEMSLSQERFFISASASPTGQIYPIPITYSTKTNPGFSNLKPVYMMSGEKAVLNKAAGEEWVIFNHQQHALYRVNYDDTTWDLISEGLLNEPENIHHLNRAQVVDDVFALMRSQRMTYEKGFHILRFLRNEKNYHVWNPAISGLTWLRNRLRFLPESLAEFDSIVLSLMEHAIEELQFEPASGETPTVSLTRQEILQFACNIGHQKCVEDSKQKYSAMKDGAWIDPRIRRHVYMTGVREGGRQEFEFLLRRHEQSNYANDQLEMLRGLGATRDPQLLTEYLQLTLTKRVRSHDKLNSFNFAIQGNPENGNTVLEFVKNNIADIRVAYVEDAPPTPVNSALSNLAAYLDEAGLEDYEKWVQNTQANTLQYNSALSGIRSARQNNAWGEANADMILSAMKEAQDSVPGGSATVVVSTALLLATAVLVRLA</sequence>
<feature type="chain" id="PRO_5044777738" description="Aminopeptidase" evidence="19">
    <location>
        <begin position="18"/>
        <end position="961"/>
    </location>
</feature>
<evidence type="ECO:0000259" key="22">
    <source>
        <dbReference type="Pfam" id="PF17900"/>
    </source>
</evidence>
<feature type="binding site" evidence="16">
    <location>
        <position position="365"/>
    </location>
    <ligand>
        <name>Zn(2+)</name>
        <dbReference type="ChEBI" id="CHEBI:29105"/>
        <note>catalytic</note>
    </ligand>
</feature>
<organism evidence="23 24">
    <name type="scientific">Loxostege sticticalis</name>
    <name type="common">Beet webworm moth</name>
    <dbReference type="NCBI Taxonomy" id="481309"/>
    <lineage>
        <taxon>Eukaryota</taxon>
        <taxon>Metazoa</taxon>
        <taxon>Ecdysozoa</taxon>
        <taxon>Arthropoda</taxon>
        <taxon>Hexapoda</taxon>
        <taxon>Insecta</taxon>
        <taxon>Pterygota</taxon>
        <taxon>Neoptera</taxon>
        <taxon>Endopterygota</taxon>
        <taxon>Lepidoptera</taxon>
        <taxon>Glossata</taxon>
        <taxon>Ditrysia</taxon>
        <taxon>Pyraloidea</taxon>
        <taxon>Crambidae</taxon>
        <taxon>Pyraustinae</taxon>
        <taxon>Loxostege</taxon>
    </lineage>
</organism>
<dbReference type="SUPFAM" id="SSF63737">
    <property type="entry name" value="Leukotriene A4 hydrolase N-terminal domain"/>
    <property type="match status" value="1"/>
</dbReference>
<evidence type="ECO:0000256" key="4">
    <source>
        <dbReference type="ARBA" id="ARBA00022475"/>
    </source>
</evidence>
<dbReference type="GO" id="GO:0098552">
    <property type="term" value="C:side of membrane"/>
    <property type="evidence" value="ECO:0007669"/>
    <property type="project" value="UniProtKB-KW"/>
</dbReference>
<keyword evidence="13" id="KW-0325">Glycoprotein</keyword>
<evidence type="ECO:0000259" key="20">
    <source>
        <dbReference type="Pfam" id="PF01433"/>
    </source>
</evidence>
<evidence type="ECO:0000256" key="12">
    <source>
        <dbReference type="ARBA" id="ARBA00023136"/>
    </source>
</evidence>
<dbReference type="PRINTS" id="PR00756">
    <property type="entry name" value="ALADIPTASE"/>
</dbReference>
<dbReference type="Pfam" id="PF01433">
    <property type="entry name" value="Peptidase_M1"/>
    <property type="match status" value="1"/>
</dbReference>
<dbReference type="PANTHER" id="PTHR11533:SF301">
    <property type="entry name" value="AMINOPEPTIDASE"/>
    <property type="match status" value="1"/>
</dbReference>
<dbReference type="InterPro" id="IPR001930">
    <property type="entry name" value="Peptidase_M1"/>
</dbReference>
<feature type="active site" description="Proton acceptor" evidence="15">
    <location>
        <position position="362"/>
    </location>
</feature>
<keyword evidence="9 18" id="KW-0378">Hydrolase</keyword>
<keyword evidence="14" id="KW-0449">Lipoprotein</keyword>
<keyword evidence="6 18" id="KW-0645">Protease</keyword>
<dbReference type="GO" id="GO:0008237">
    <property type="term" value="F:metallopeptidase activity"/>
    <property type="evidence" value="ECO:0007669"/>
    <property type="project" value="UniProtKB-KW"/>
</dbReference>
<dbReference type="InterPro" id="IPR027268">
    <property type="entry name" value="Peptidase_M4/M1_CTD_sf"/>
</dbReference>
<feature type="domain" description="ERAP1-like C-terminal" evidence="21">
    <location>
        <begin position="594"/>
        <end position="900"/>
    </location>
</feature>
<dbReference type="GO" id="GO:0008270">
    <property type="term" value="F:zinc ion binding"/>
    <property type="evidence" value="ECO:0007669"/>
    <property type="project" value="UniProtKB-UniRule"/>
</dbReference>
<dbReference type="InterPro" id="IPR045357">
    <property type="entry name" value="Aminopeptidase_N-like_N"/>
</dbReference>
<keyword evidence="4" id="KW-1003">Cell membrane</keyword>
<dbReference type="InterPro" id="IPR014782">
    <property type="entry name" value="Peptidase_M1_dom"/>
</dbReference>
<feature type="binding site" evidence="16">
    <location>
        <position position="384"/>
    </location>
    <ligand>
        <name>Zn(2+)</name>
        <dbReference type="ChEBI" id="CHEBI:29105"/>
        <note>catalytic</note>
    </ligand>
</feature>
<dbReference type="Gene3D" id="1.10.390.10">
    <property type="entry name" value="Neutral Protease Domain 2"/>
    <property type="match status" value="1"/>
</dbReference>
<comment type="cofactor">
    <cofactor evidence="16 18">
        <name>Zn(2+)</name>
        <dbReference type="ChEBI" id="CHEBI:29105"/>
    </cofactor>
    <text evidence="16 18">Binds 1 zinc ion per subunit.</text>
</comment>
<dbReference type="EC" id="3.4.11.-" evidence="18"/>
<protein>
    <recommendedName>
        <fullName evidence="18">Aminopeptidase</fullName>
        <ecNumber evidence="18">3.4.11.-</ecNumber>
    </recommendedName>
</protein>
<comment type="caution">
    <text evidence="23">The sequence shown here is derived from an EMBL/GenBank/DDBJ whole genome shotgun (WGS) entry which is preliminary data.</text>
</comment>
<dbReference type="InterPro" id="IPR034016">
    <property type="entry name" value="M1_APN-typ"/>
</dbReference>
<dbReference type="PANTHER" id="PTHR11533">
    <property type="entry name" value="PROTEASE M1 ZINC METALLOPROTEASE"/>
    <property type="match status" value="1"/>
</dbReference>
<dbReference type="GO" id="GO:0004177">
    <property type="term" value="F:aminopeptidase activity"/>
    <property type="evidence" value="ECO:0007669"/>
    <property type="project" value="UniProtKB-KW"/>
</dbReference>
<evidence type="ECO:0000256" key="18">
    <source>
        <dbReference type="RuleBase" id="RU364040"/>
    </source>
</evidence>
<name>A0ABD0T4T0_LOXSC</name>
<reference evidence="23 24" key="1">
    <citation type="submission" date="2024-06" db="EMBL/GenBank/DDBJ databases">
        <title>A chromosome-level genome assembly of beet webworm, Loxostege sticticalis.</title>
        <authorList>
            <person name="Zhang Y."/>
        </authorList>
    </citation>
    <scope>NUCLEOTIDE SEQUENCE [LARGE SCALE GENOMIC DNA]</scope>
    <source>
        <strain evidence="23">AQ028</strain>
        <tissue evidence="23">Male pupae</tissue>
    </source>
</reference>
<feature type="binding site" evidence="16">
    <location>
        <position position="361"/>
    </location>
    <ligand>
        <name>Zn(2+)</name>
        <dbReference type="ChEBI" id="CHEBI:29105"/>
        <note>catalytic</note>
    </ligand>
</feature>
<evidence type="ECO:0000256" key="9">
    <source>
        <dbReference type="ARBA" id="ARBA00022801"/>
    </source>
</evidence>
<dbReference type="Pfam" id="PF17900">
    <property type="entry name" value="Peptidase_M1_N"/>
    <property type="match status" value="1"/>
</dbReference>
<evidence type="ECO:0000256" key="1">
    <source>
        <dbReference type="ARBA" id="ARBA00004609"/>
    </source>
</evidence>
<keyword evidence="10 16" id="KW-0862">Zinc</keyword>
<keyword evidence="8 19" id="KW-0732">Signal</keyword>
<dbReference type="AlphaFoldDB" id="A0ABD0T4T0"/>
<dbReference type="EMBL" id="JBEDNZ010000010">
    <property type="protein sequence ID" value="KAL0833026.1"/>
    <property type="molecule type" value="Genomic_DNA"/>
</dbReference>
<proteinExistence type="inferred from homology"/>
<dbReference type="GO" id="GO:0005886">
    <property type="term" value="C:plasma membrane"/>
    <property type="evidence" value="ECO:0007669"/>
    <property type="project" value="UniProtKB-SubCell"/>
</dbReference>
<evidence type="ECO:0000256" key="10">
    <source>
        <dbReference type="ARBA" id="ARBA00022833"/>
    </source>
</evidence>
<evidence type="ECO:0000256" key="13">
    <source>
        <dbReference type="ARBA" id="ARBA00023180"/>
    </source>
</evidence>
<evidence type="ECO:0000256" key="3">
    <source>
        <dbReference type="ARBA" id="ARBA00022438"/>
    </source>
</evidence>
<accession>A0ABD0T4T0</accession>
<evidence type="ECO:0000256" key="8">
    <source>
        <dbReference type="ARBA" id="ARBA00022729"/>
    </source>
</evidence>
<dbReference type="FunFam" id="2.60.40.1910:FF:000008">
    <property type="entry name" value="Aminopeptidase"/>
    <property type="match status" value="1"/>
</dbReference>
<dbReference type="Proteomes" id="UP001549921">
    <property type="component" value="Unassembled WGS sequence"/>
</dbReference>
<keyword evidence="7 16" id="KW-0479">Metal-binding</keyword>
<feature type="domain" description="Peptidase M1 membrane alanine aminopeptidase" evidence="20">
    <location>
        <begin position="286"/>
        <end position="496"/>
    </location>
</feature>
<comment type="subcellular location">
    <subcellularLocation>
        <location evidence="1">Cell membrane</location>
        <topology evidence="1">Lipid-anchor</topology>
        <topology evidence="1">GPI-anchor</topology>
    </subcellularLocation>
</comment>
<evidence type="ECO:0000256" key="15">
    <source>
        <dbReference type="PIRSR" id="PIRSR634016-1"/>
    </source>
</evidence>
<evidence type="ECO:0000256" key="11">
    <source>
        <dbReference type="ARBA" id="ARBA00023049"/>
    </source>
</evidence>
<dbReference type="Gene3D" id="2.60.40.1730">
    <property type="entry name" value="tricorn interacting facor f3 domain"/>
    <property type="match status" value="1"/>
</dbReference>
<evidence type="ECO:0000256" key="14">
    <source>
        <dbReference type="ARBA" id="ARBA00023288"/>
    </source>
</evidence>